<keyword evidence="3" id="KW-0446">Lipid-binding</keyword>
<proteinExistence type="predicted"/>
<comment type="subcellular location">
    <subcellularLocation>
        <location evidence="1">Golgi apparatus membrane</location>
        <topology evidence="1">Peripheral membrane protein</topology>
        <orientation evidence="1">Cytoplasmic side</orientation>
    </subcellularLocation>
</comment>
<evidence type="ECO:0000313" key="5">
    <source>
        <dbReference type="EMBL" id="HJD34250.1"/>
    </source>
</evidence>
<dbReference type="GO" id="GO:0070273">
    <property type="term" value="F:phosphatidylinositol-4-phosphate binding"/>
    <property type="evidence" value="ECO:0007669"/>
    <property type="project" value="InterPro"/>
</dbReference>
<dbReference type="GO" id="GO:0005737">
    <property type="term" value="C:cytoplasm"/>
    <property type="evidence" value="ECO:0007669"/>
    <property type="project" value="UniProtKB-ARBA"/>
</dbReference>
<dbReference type="Gene3D" id="1.10.3630.10">
    <property type="entry name" value="yeast vps74-n-term truncation variant domain like"/>
    <property type="match status" value="1"/>
</dbReference>
<sequence length="136" mass="15347">MEKMMTDFYAGGRNKKLAEKIGESLCKDGAAVEAKGGLFAPKRVFIPEKAYKDELIGMIRSAVQEEEMDPCDVALIWLLQQANCLKQYFLKHETDQLKKKLKEMKKDPLNKQLANMIDYVSDMTAVMAVVVVTAIN</sequence>
<accession>A0A9D2R555</accession>
<dbReference type="GO" id="GO:0012505">
    <property type="term" value="C:endomembrane system"/>
    <property type="evidence" value="ECO:0007669"/>
    <property type="project" value="UniProtKB-ARBA"/>
</dbReference>
<protein>
    <submittedName>
        <fullName evidence="5">GPP34 family phosphoprotein</fullName>
    </submittedName>
</protein>
<dbReference type="InterPro" id="IPR008628">
    <property type="entry name" value="GPP34-like"/>
</dbReference>
<reference evidence="5" key="2">
    <citation type="submission" date="2021-04" db="EMBL/GenBank/DDBJ databases">
        <authorList>
            <person name="Gilroy R."/>
        </authorList>
    </citation>
    <scope>NUCLEOTIDE SEQUENCE</scope>
    <source>
        <strain evidence="5">ChiGjej3B3-11674</strain>
    </source>
</reference>
<name>A0A9D2R555_9FIRM</name>
<evidence type="ECO:0000256" key="1">
    <source>
        <dbReference type="ARBA" id="ARBA00004255"/>
    </source>
</evidence>
<evidence type="ECO:0000313" key="6">
    <source>
        <dbReference type="Proteomes" id="UP000823897"/>
    </source>
</evidence>
<evidence type="ECO:0000256" key="4">
    <source>
        <dbReference type="ARBA" id="ARBA00023136"/>
    </source>
</evidence>
<dbReference type="InterPro" id="IPR038261">
    <property type="entry name" value="GPP34-like_sf"/>
</dbReference>
<reference evidence="5" key="1">
    <citation type="journal article" date="2021" name="PeerJ">
        <title>Extensive microbial diversity within the chicken gut microbiome revealed by metagenomics and culture.</title>
        <authorList>
            <person name="Gilroy R."/>
            <person name="Ravi A."/>
            <person name="Getino M."/>
            <person name="Pursley I."/>
            <person name="Horton D.L."/>
            <person name="Alikhan N.F."/>
            <person name="Baker D."/>
            <person name="Gharbi K."/>
            <person name="Hall N."/>
            <person name="Watson M."/>
            <person name="Adriaenssens E.M."/>
            <person name="Foster-Nyarko E."/>
            <person name="Jarju S."/>
            <person name="Secka A."/>
            <person name="Antonio M."/>
            <person name="Oren A."/>
            <person name="Chaudhuri R.R."/>
            <person name="La Ragione R."/>
            <person name="Hildebrand F."/>
            <person name="Pallen M.J."/>
        </authorList>
    </citation>
    <scope>NUCLEOTIDE SEQUENCE</scope>
    <source>
        <strain evidence="5">ChiGjej3B3-11674</strain>
    </source>
</reference>
<keyword evidence="4" id="KW-0472">Membrane</keyword>
<gene>
    <name evidence="5" type="ORF">H9911_06910</name>
</gene>
<dbReference type="EMBL" id="DWUV01000128">
    <property type="protein sequence ID" value="HJD34250.1"/>
    <property type="molecule type" value="Genomic_DNA"/>
</dbReference>
<dbReference type="Pfam" id="PF05719">
    <property type="entry name" value="GPP34"/>
    <property type="match status" value="1"/>
</dbReference>
<keyword evidence="2" id="KW-0333">Golgi apparatus</keyword>
<evidence type="ECO:0000256" key="3">
    <source>
        <dbReference type="ARBA" id="ARBA00023121"/>
    </source>
</evidence>
<dbReference type="AlphaFoldDB" id="A0A9D2R555"/>
<evidence type="ECO:0000256" key="2">
    <source>
        <dbReference type="ARBA" id="ARBA00023034"/>
    </source>
</evidence>
<dbReference type="Proteomes" id="UP000823897">
    <property type="component" value="Unassembled WGS sequence"/>
</dbReference>
<comment type="caution">
    <text evidence="5">The sequence shown here is derived from an EMBL/GenBank/DDBJ whole genome shotgun (WGS) entry which is preliminary data.</text>
</comment>
<organism evidence="5 6">
    <name type="scientific">Candidatus Mediterraneibacter tabaqchaliae</name>
    <dbReference type="NCBI Taxonomy" id="2838689"/>
    <lineage>
        <taxon>Bacteria</taxon>
        <taxon>Bacillati</taxon>
        <taxon>Bacillota</taxon>
        <taxon>Clostridia</taxon>
        <taxon>Lachnospirales</taxon>
        <taxon>Lachnospiraceae</taxon>
        <taxon>Mediterraneibacter</taxon>
    </lineage>
</organism>